<dbReference type="Gene3D" id="1.20.210.10">
    <property type="entry name" value="Cytochrome c oxidase-like, subunit I domain"/>
    <property type="match status" value="1"/>
</dbReference>
<dbReference type="GO" id="GO:0022904">
    <property type="term" value="P:respiratory electron transport chain"/>
    <property type="evidence" value="ECO:0007669"/>
    <property type="project" value="TreeGrafter"/>
</dbReference>
<gene>
    <name evidence="8" type="ORF">GCM10025751_01260</name>
</gene>
<dbReference type="Proteomes" id="UP001501729">
    <property type="component" value="Unassembled WGS sequence"/>
</dbReference>
<keyword evidence="4 6" id="KW-0472">Membrane</keyword>
<dbReference type="GO" id="GO:0016020">
    <property type="term" value="C:membrane"/>
    <property type="evidence" value="ECO:0007669"/>
    <property type="project" value="UniProtKB-SubCell"/>
</dbReference>
<evidence type="ECO:0000313" key="9">
    <source>
        <dbReference type="Proteomes" id="UP001501729"/>
    </source>
</evidence>
<keyword evidence="2 5" id="KW-0812">Transmembrane</keyword>
<dbReference type="SUPFAM" id="SSF81442">
    <property type="entry name" value="Cytochrome c oxidase subunit I-like"/>
    <property type="match status" value="1"/>
</dbReference>
<feature type="transmembrane region" description="Helical" evidence="6">
    <location>
        <begin position="695"/>
        <end position="715"/>
    </location>
</feature>
<dbReference type="EMBL" id="BAABKX010000001">
    <property type="protein sequence ID" value="GAA5040524.1"/>
    <property type="molecule type" value="Genomic_DNA"/>
</dbReference>
<organism evidence="8 9">
    <name type="scientific">Haladaptatus pallidirubidus</name>
    <dbReference type="NCBI Taxonomy" id="1008152"/>
    <lineage>
        <taxon>Archaea</taxon>
        <taxon>Methanobacteriati</taxon>
        <taxon>Methanobacteriota</taxon>
        <taxon>Stenosarchaea group</taxon>
        <taxon>Halobacteria</taxon>
        <taxon>Halobacteriales</taxon>
        <taxon>Haladaptataceae</taxon>
        <taxon>Haladaptatus</taxon>
    </lineage>
</organism>
<name>A0AAV3UBA8_9EURY</name>
<keyword evidence="3 6" id="KW-1133">Transmembrane helix</keyword>
<dbReference type="PROSITE" id="PS50855">
    <property type="entry name" value="COX1"/>
    <property type="match status" value="1"/>
</dbReference>
<keyword evidence="5" id="KW-0479">Metal-binding</keyword>
<evidence type="ECO:0000256" key="6">
    <source>
        <dbReference type="SAM" id="Phobius"/>
    </source>
</evidence>
<feature type="transmembrane region" description="Helical" evidence="6">
    <location>
        <begin position="476"/>
        <end position="500"/>
    </location>
</feature>
<dbReference type="PROSITE" id="PS51257">
    <property type="entry name" value="PROKAR_LIPOPROTEIN"/>
    <property type="match status" value="1"/>
</dbReference>
<dbReference type="CDD" id="cd00919">
    <property type="entry name" value="Heme_Cu_Oxidase_I"/>
    <property type="match status" value="1"/>
</dbReference>
<dbReference type="PANTHER" id="PTHR10422:SF18">
    <property type="entry name" value="CYTOCHROME C OXIDASE SUBUNIT 1"/>
    <property type="match status" value="1"/>
</dbReference>
<feature type="transmembrane region" description="Helical" evidence="6">
    <location>
        <begin position="520"/>
        <end position="537"/>
    </location>
</feature>
<dbReference type="GeneID" id="68614823"/>
<dbReference type="InterPro" id="IPR000883">
    <property type="entry name" value="Cyt_C_Oxase_1"/>
</dbReference>
<feature type="transmembrane region" description="Helical" evidence="6">
    <location>
        <begin position="403"/>
        <end position="428"/>
    </location>
</feature>
<dbReference type="PANTHER" id="PTHR10422">
    <property type="entry name" value="CYTOCHROME C OXIDASE SUBUNIT 1"/>
    <property type="match status" value="1"/>
</dbReference>
<feature type="transmembrane region" description="Helical" evidence="6">
    <location>
        <begin position="66"/>
        <end position="86"/>
    </location>
</feature>
<keyword evidence="5" id="KW-0813">Transport</keyword>
<reference evidence="8 9" key="1">
    <citation type="journal article" date="2019" name="Int. J. Syst. Evol. Microbiol.">
        <title>The Global Catalogue of Microorganisms (GCM) 10K type strain sequencing project: providing services to taxonomists for standard genome sequencing and annotation.</title>
        <authorList>
            <consortium name="The Broad Institute Genomics Platform"/>
            <consortium name="The Broad Institute Genome Sequencing Center for Infectious Disease"/>
            <person name="Wu L."/>
            <person name="Ma J."/>
        </authorList>
    </citation>
    <scope>NUCLEOTIDE SEQUENCE [LARGE SCALE GENOMIC DNA]</scope>
    <source>
        <strain evidence="8 9">JCM 17504</strain>
    </source>
</reference>
<feature type="transmembrane region" description="Helical" evidence="6">
    <location>
        <begin position="721"/>
        <end position="746"/>
    </location>
</feature>
<evidence type="ECO:0000256" key="5">
    <source>
        <dbReference type="RuleBase" id="RU000370"/>
    </source>
</evidence>
<feature type="transmembrane region" description="Helical" evidence="6">
    <location>
        <begin position="370"/>
        <end position="391"/>
    </location>
</feature>
<dbReference type="AlphaFoldDB" id="A0AAV3UBA8"/>
<feature type="transmembrane region" description="Helical" evidence="6">
    <location>
        <begin position="311"/>
        <end position="327"/>
    </location>
</feature>
<dbReference type="GO" id="GO:0015990">
    <property type="term" value="P:electron transport coupled proton transport"/>
    <property type="evidence" value="ECO:0007669"/>
    <property type="project" value="TreeGrafter"/>
</dbReference>
<feature type="transmembrane region" description="Helical" evidence="6">
    <location>
        <begin position="665"/>
        <end position="688"/>
    </location>
</feature>
<accession>A0AAV3UBA8</accession>
<feature type="transmembrane region" description="Helical" evidence="6">
    <location>
        <begin position="5"/>
        <end position="24"/>
    </location>
</feature>
<evidence type="ECO:0000256" key="4">
    <source>
        <dbReference type="ARBA" id="ARBA00023136"/>
    </source>
</evidence>
<feature type="transmembrane region" description="Helical" evidence="6">
    <location>
        <begin position="143"/>
        <end position="161"/>
    </location>
</feature>
<dbReference type="PROSITE" id="PS00077">
    <property type="entry name" value="COX1_CUB"/>
    <property type="match status" value="1"/>
</dbReference>
<dbReference type="Pfam" id="PF20587">
    <property type="entry name" value="DUF6789"/>
    <property type="match status" value="1"/>
</dbReference>
<keyword evidence="9" id="KW-1185">Reference proteome</keyword>
<dbReference type="GO" id="GO:0009060">
    <property type="term" value="P:aerobic respiration"/>
    <property type="evidence" value="ECO:0007669"/>
    <property type="project" value="InterPro"/>
</dbReference>
<dbReference type="GO" id="GO:0020037">
    <property type="term" value="F:heme binding"/>
    <property type="evidence" value="ECO:0007669"/>
    <property type="project" value="InterPro"/>
</dbReference>
<evidence type="ECO:0000256" key="1">
    <source>
        <dbReference type="ARBA" id="ARBA00004141"/>
    </source>
</evidence>
<evidence type="ECO:0000259" key="7">
    <source>
        <dbReference type="PROSITE" id="PS50855"/>
    </source>
</evidence>
<feature type="transmembrane region" description="Helical" evidence="6">
    <location>
        <begin position="440"/>
        <end position="464"/>
    </location>
</feature>
<feature type="domain" description="Cytochrome oxidase subunit I profile" evidence="7">
    <location>
        <begin position="50"/>
        <end position="545"/>
    </location>
</feature>
<feature type="transmembrane region" description="Helical" evidence="6">
    <location>
        <begin position="107"/>
        <end position="131"/>
    </location>
</feature>
<dbReference type="GO" id="GO:0004129">
    <property type="term" value="F:cytochrome-c oxidase activity"/>
    <property type="evidence" value="ECO:0007669"/>
    <property type="project" value="InterPro"/>
</dbReference>
<dbReference type="InterPro" id="IPR023616">
    <property type="entry name" value="Cyt_c_oxase-like_su1_dom"/>
</dbReference>
<evidence type="ECO:0000313" key="8">
    <source>
        <dbReference type="EMBL" id="GAA5040524.1"/>
    </source>
</evidence>
<keyword evidence="5" id="KW-0349">Heme</keyword>
<protein>
    <recommendedName>
        <fullName evidence="7">Cytochrome oxidase subunit I profile domain-containing protein</fullName>
    </recommendedName>
</protein>
<dbReference type="InterPro" id="IPR046739">
    <property type="entry name" value="DUF6789"/>
</dbReference>
<dbReference type="Pfam" id="PF00115">
    <property type="entry name" value="COX1"/>
    <property type="match status" value="1"/>
</dbReference>
<dbReference type="RefSeq" id="WP_227774775.1">
    <property type="nucleotide sequence ID" value="NZ_BAABKX010000001.1"/>
</dbReference>
<feature type="transmembrane region" description="Helical" evidence="6">
    <location>
        <begin position="211"/>
        <end position="240"/>
    </location>
</feature>
<dbReference type="InterPro" id="IPR036927">
    <property type="entry name" value="Cyt_c_oxase-like_su1_sf"/>
</dbReference>
<keyword evidence="5" id="KW-0679">Respiratory chain</keyword>
<feature type="transmembrane region" description="Helical" evidence="6">
    <location>
        <begin position="339"/>
        <end position="358"/>
    </location>
</feature>
<evidence type="ECO:0000256" key="3">
    <source>
        <dbReference type="ARBA" id="ARBA00022989"/>
    </source>
</evidence>
<proteinExistence type="inferred from homology"/>
<keyword evidence="5" id="KW-0249">Electron transport</keyword>
<evidence type="ECO:0000256" key="2">
    <source>
        <dbReference type="ARBA" id="ARBA00022692"/>
    </source>
</evidence>
<feature type="transmembrane region" description="Helical" evidence="6">
    <location>
        <begin position="617"/>
        <end position="645"/>
    </location>
</feature>
<keyword evidence="5" id="KW-0408">Iron</keyword>
<comment type="similarity">
    <text evidence="5">Belongs to the heme-copper respiratory oxidase family.</text>
</comment>
<dbReference type="PRINTS" id="PR01165">
    <property type="entry name" value="CYCOXIDASEI"/>
</dbReference>
<sequence>MNRAVVELTVLGSVLCACWFVFWLSRKHATTPDGGYRSRRELNVDFGTLKRTVIHWTTTTNHREIGILYILFGTFAALWGGTDAMMMRTELLTPNADIWSSETYNALFTAHGVTMLFFFVTPVFFGIANYFVPLLIDADDMAFPRLNAIGFWLLPPSLLLARGGLPAQVIGQLFHLFGVQGDLFQFFWTLREPELGWTLYTPLSIQSPNPQVNFLILGLHLSGIATTLGAINFIVTIVYERGENVGWENLDIFVWNILTTSGLILFAFPLLGSALVMLLLDRNFGTTFFTPEGGDPILWQHLFWFFGHPEVYIIFLPAAGLMSFILPKFAGRKLFGFKFIVYSTLAIGVLSFGVWAHHMFATGIDPRLRASFMAVSIAIAVPSAIKVFNWITTIWSGNVRLTAPMVLCVSSIGTFVIGGVTGVFLATIPVDIYYHGTYYVVGHFHFIVMGIIPFMMIAASYYWYPILTGRLYDRQLALFQSVLLVFGSVLTFGALILMGLLTLPRRLALYPPEFASFQRIATVGAFLIGLSVLLWLYNMLWSFWSGTPVQAADVWGLKRTQQFTREWQWFERRLEERYGIEPTEPETTRASSTTVPGEGSPTVLRTVEPLLTTIPRVALAAGTGGLVGTMLMSGVLFTATVLGAFDLSSFSELAELVGMRGVAVGYLLFLAGGMTTWALLFAVFAEYLPGRPRIITGLTFATIISVGFALAFYTGQTDLQFVAYVVFVLIAHWFYGFGLAVTFEYLSTRWQVEG</sequence>
<dbReference type="InterPro" id="IPR023615">
    <property type="entry name" value="Cyt_c_Oxase_su1_BS"/>
</dbReference>
<feature type="transmembrane region" description="Helical" evidence="6">
    <location>
        <begin position="252"/>
        <end position="280"/>
    </location>
</feature>
<comment type="caution">
    <text evidence="8">The sequence shown here is derived from an EMBL/GenBank/DDBJ whole genome shotgun (WGS) entry which is preliminary data.</text>
</comment>
<comment type="subcellular location">
    <subcellularLocation>
        <location evidence="1">Membrane</location>
        <topology evidence="1">Multi-pass membrane protein</topology>
    </subcellularLocation>
</comment>